<keyword evidence="3" id="KW-1185">Reference proteome</keyword>
<dbReference type="RefSeq" id="WP_334660275.1">
    <property type="nucleotide sequence ID" value="NZ_JARULZ010000002.1"/>
</dbReference>
<reference evidence="2" key="1">
    <citation type="submission" date="2023-04" db="EMBL/GenBank/DDBJ databases">
        <title>Genomic diversity of scab-causing Streptomyces spp. in the province of Quebec, Canada.</title>
        <authorList>
            <person name="Biessy A."/>
            <person name="Cadieux M."/>
            <person name="Ciotola M."/>
            <person name="Filion M."/>
        </authorList>
    </citation>
    <scope>NUCLEOTIDE SEQUENCE</scope>
    <source>
        <strain evidence="2">B21-115</strain>
    </source>
</reference>
<sequence>MTDFARRLDDAREEFVQTAREADVSPLVRAMVAAMTGVDTSPPPAPAEPVQARQEPRQLGWSGRRSRGQA</sequence>
<feature type="region of interest" description="Disordered" evidence="1">
    <location>
        <begin position="36"/>
        <end position="70"/>
    </location>
</feature>
<evidence type="ECO:0000313" key="2">
    <source>
        <dbReference type="EMBL" id="MEH0637299.1"/>
    </source>
</evidence>
<name>A0ABU8AUF0_9ACTN</name>
<gene>
    <name evidence="2" type="ORF">QBA35_28910</name>
</gene>
<evidence type="ECO:0000256" key="1">
    <source>
        <dbReference type="SAM" id="MobiDB-lite"/>
    </source>
</evidence>
<dbReference type="Proteomes" id="UP001310290">
    <property type="component" value="Unassembled WGS sequence"/>
</dbReference>
<evidence type="ECO:0000313" key="3">
    <source>
        <dbReference type="Proteomes" id="UP001310290"/>
    </source>
</evidence>
<organism evidence="2 3">
    <name type="scientific">Streptomyces bottropensis</name>
    <dbReference type="NCBI Taxonomy" id="42235"/>
    <lineage>
        <taxon>Bacteria</taxon>
        <taxon>Bacillati</taxon>
        <taxon>Actinomycetota</taxon>
        <taxon>Actinomycetes</taxon>
        <taxon>Kitasatosporales</taxon>
        <taxon>Streptomycetaceae</taxon>
        <taxon>Streptomyces</taxon>
    </lineage>
</organism>
<comment type="caution">
    <text evidence="2">The sequence shown here is derived from an EMBL/GenBank/DDBJ whole genome shotgun (WGS) entry which is preliminary data.</text>
</comment>
<protein>
    <submittedName>
        <fullName evidence="2">Uncharacterized protein</fullName>
    </submittedName>
</protein>
<proteinExistence type="predicted"/>
<dbReference type="EMBL" id="JARULZ010000002">
    <property type="protein sequence ID" value="MEH0637299.1"/>
    <property type="molecule type" value="Genomic_DNA"/>
</dbReference>
<accession>A0ABU8AUF0</accession>